<evidence type="ECO:0000313" key="2">
    <source>
        <dbReference type="Proteomes" id="UP000595498"/>
    </source>
</evidence>
<reference evidence="1 2" key="1">
    <citation type="submission" date="2021-01" db="EMBL/GenBank/DDBJ databases">
        <title>FDA dAtabase for Regulatory Grade micrObial Sequences (FDA-ARGOS): Supporting development and validation of Infectious Disease Dx tests.</title>
        <authorList>
            <person name="Sproer C."/>
            <person name="Gronow S."/>
            <person name="Severitt S."/>
            <person name="Schroder I."/>
            <person name="Tallon L."/>
            <person name="Sadzewicz L."/>
            <person name="Zhao X."/>
            <person name="Boylan J."/>
            <person name="Ott S."/>
            <person name="Bowen H."/>
            <person name="Vavikolanu K."/>
            <person name="Mehta A."/>
            <person name="Aluvathingal J."/>
            <person name="Nadendla S."/>
            <person name="Lowell S."/>
            <person name="Myers T."/>
            <person name="Yan Y."/>
            <person name="Sichtig H."/>
        </authorList>
    </citation>
    <scope>NUCLEOTIDE SEQUENCE [LARGE SCALE GENOMIC DNA]</scope>
    <source>
        <strain evidence="1 2">FDAARGOS_1141</strain>
    </source>
</reference>
<keyword evidence="2" id="KW-1185">Reference proteome</keyword>
<dbReference type="EMBL" id="CP068224">
    <property type="protein sequence ID" value="QQT52060.1"/>
    <property type="molecule type" value="Genomic_DNA"/>
</dbReference>
<accession>A0ABX7CL50</accession>
<protein>
    <submittedName>
        <fullName evidence="1">Uncharacterized protein</fullName>
    </submittedName>
</protein>
<sequence>MYKNIWLALVEIEAKNGEIFHDLLDHEEELEEQYIGAWGNVLVNCERINQVPDIIEKGLNEKGMTVLFIDKIENMESLIEAEQVVKQVIGEADWLLNSNYTFMISDKLFPYTERI</sequence>
<proteinExistence type="predicted"/>
<evidence type="ECO:0000313" key="1">
    <source>
        <dbReference type="EMBL" id="QQT52060.1"/>
    </source>
</evidence>
<organism evidence="1 2">
    <name type="scientific">Sphingobacterium multivorum</name>
    <dbReference type="NCBI Taxonomy" id="28454"/>
    <lineage>
        <taxon>Bacteria</taxon>
        <taxon>Pseudomonadati</taxon>
        <taxon>Bacteroidota</taxon>
        <taxon>Sphingobacteriia</taxon>
        <taxon>Sphingobacteriales</taxon>
        <taxon>Sphingobacteriaceae</taxon>
        <taxon>Sphingobacterium</taxon>
    </lineage>
</organism>
<name>A0ABX7CL50_SPHMU</name>
<dbReference type="Proteomes" id="UP000595498">
    <property type="component" value="Chromosome"/>
</dbReference>
<gene>
    <name evidence="1" type="ORF">I6I98_17520</name>
</gene>